<dbReference type="AlphaFoldDB" id="A0A0J8RNM0"/>
<feature type="region of interest" description="Disordered" evidence="1">
    <location>
        <begin position="1"/>
        <end position="145"/>
    </location>
</feature>
<evidence type="ECO:0000313" key="2">
    <source>
        <dbReference type="EMBL" id="KMU86685.1"/>
    </source>
</evidence>
<sequence>MQREEEIMQREREIRERDREHAERYHREQQQQQQQQQHHPVQSHTGSIPIHQPVASKVQNSIHGPNGLLSNLGATTGPNAPQSALQGSSVPGGLFGGQMQHPDGPPRQYMPVQSQSLLFGGNAPSQIPGSVAALAQGQQPILNSS</sequence>
<gene>
    <name evidence="2" type="ORF">CIHG_04474</name>
</gene>
<evidence type="ECO:0000256" key="1">
    <source>
        <dbReference type="SAM" id="MobiDB-lite"/>
    </source>
</evidence>
<evidence type="ECO:0000313" key="3">
    <source>
        <dbReference type="Proteomes" id="UP000054563"/>
    </source>
</evidence>
<feature type="compositionally biased region" description="Polar residues" evidence="1">
    <location>
        <begin position="136"/>
        <end position="145"/>
    </location>
</feature>
<reference evidence="3" key="1">
    <citation type="journal article" date="2010" name="Genome Res.">
        <title>Population genomic sequencing of Coccidioides fungi reveals recent hybridization and transposon control.</title>
        <authorList>
            <person name="Neafsey D.E."/>
            <person name="Barker B.M."/>
            <person name="Sharpton T.J."/>
            <person name="Stajich J.E."/>
            <person name="Park D.J."/>
            <person name="Whiston E."/>
            <person name="Hung C.-Y."/>
            <person name="McMahan C."/>
            <person name="White J."/>
            <person name="Sykes S."/>
            <person name="Heiman D."/>
            <person name="Young S."/>
            <person name="Zeng Q."/>
            <person name="Abouelleil A."/>
            <person name="Aftuck L."/>
            <person name="Bessette D."/>
            <person name="Brown A."/>
            <person name="FitzGerald M."/>
            <person name="Lui A."/>
            <person name="Macdonald J.P."/>
            <person name="Priest M."/>
            <person name="Orbach M.J."/>
            <person name="Galgiani J.N."/>
            <person name="Kirkland T.N."/>
            <person name="Cole G.T."/>
            <person name="Birren B.W."/>
            <person name="Henn M.R."/>
            <person name="Taylor J.W."/>
            <person name="Rounsley S.D."/>
        </authorList>
    </citation>
    <scope>NUCLEOTIDE SEQUENCE [LARGE SCALE GENOMIC DNA]</scope>
    <source>
        <strain evidence="3">H538.4</strain>
    </source>
</reference>
<dbReference type="EMBL" id="DS016994">
    <property type="protein sequence ID" value="KMU86685.1"/>
    <property type="molecule type" value="Genomic_DNA"/>
</dbReference>
<feature type="compositionally biased region" description="Polar residues" evidence="1">
    <location>
        <begin position="57"/>
        <end position="89"/>
    </location>
</feature>
<proteinExistence type="predicted"/>
<dbReference type="STRING" id="396776.A0A0J8RNM0"/>
<accession>A0A0J8RNM0</accession>
<dbReference type="VEuPathDB" id="FungiDB:CIHG_04474"/>
<feature type="compositionally biased region" description="Polar residues" evidence="1">
    <location>
        <begin position="111"/>
        <end position="128"/>
    </location>
</feature>
<protein>
    <submittedName>
        <fullName evidence="2">Transcriptional repressor Sin3p</fullName>
    </submittedName>
</protein>
<name>A0A0J8RNM0_COCIT</name>
<feature type="compositionally biased region" description="Basic and acidic residues" evidence="1">
    <location>
        <begin position="1"/>
        <end position="29"/>
    </location>
</feature>
<organism evidence="2 3">
    <name type="scientific">Coccidioides immitis H538.4</name>
    <dbReference type="NCBI Taxonomy" id="396776"/>
    <lineage>
        <taxon>Eukaryota</taxon>
        <taxon>Fungi</taxon>
        <taxon>Dikarya</taxon>
        <taxon>Ascomycota</taxon>
        <taxon>Pezizomycotina</taxon>
        <taxon>Eurotiomycetes</taxon>
        <taxon>Eurotiomycetidae</taxon>
        <taxon>Onygenales</taxon>
        <taxon>Onygenaceae</taxon>
        <taxon>Coccidioides</taxon>
    </lineage>
</organism>
<dbReference type="Proteomes" id="UP000054563">
    <property type="component" value="Unassembled WGS sequence"/>
</dbReference>